<proteinExistence type="predicted"/>
<reference evidence="1 2" key="1">
    <citation type="submission" date="2023-12" db="EMBL/GenBank/DDBJ databases">
        <title>Novel species of the genus Arcicella isolated from rivers.</title>
        <authorList>
            <person name="Lu H."/>
        </authorList>
    </citation>
    <scope>NUCLEOTIDE SEQUENCE [LARGE SCALE GENOMIC DNA]</scope>
    <source>
        <strain evidence="1 2">LMG 21963</strain>
    </source>
</reference>
<dbReference type="InterPro" id="IPR002481">
    <property type="entry name" value="FUR"/>
</dbReference>
<dbReference type="Gene3D" id="1.10.10.10">
    <property type="entry name" value="Winged helix-like DNA-binding domain superfamily/Winged helix DNA-binding domain"/>
    <property type="match status" value="1"/>
</dbReference>
<protein>
    <submittedName>
        <fullName evidence="1">Transcriptional repressor</fullName>
    </submittedName>
</protein>
<keyword evidence="2" id="KW-1185">Reference proteome</keyword>
<evidence type="ECO:0000313" key="1">
    <source>
        <dbReference type="EMBL" id="MEA5259931.1"/>
    </source>
</evidence>
<dbReference type="EMBL" id="JAYFUL010000040">
    <property type="protein sequence ID" value="MEA5259931.1"/>
    <property type="molecule type" value="Genomic_DNA"/>
</dbReference>
<organism evidence="1 2">
    <name type="scientific">Arcicella aquatica</name>
    <dbReference type="NCBI Taxonomy" id="217141"/>
    <lineage>
        <taxon>Bacteria</taxon>
        <taxon>Pseudomonadati</taxon>
        <taxon>Bacteroidota</taxon>
        <taxon>Cytophagia</taxon>
        <taxon>Cytophagales</taxon>
        <taxon>Flectobacillaceae</taxon>
        <taxon>Arcicella</taxon>
    </lineage>
</organism>
<gene>
    <name evidence="1" type="ORF">VB264_19190</name>
</gene>
<evidence type="ECO:0000313" key="2">
    <source>
        <dbReference type="Proteomes" id="UP001304671"/>
    </source>
</evidence>
<dbReference type="InterPro" id="IPR036388">
    <property type="entry name" value="WH-like_DNA-bd_sf"/>
</dbReference>
<sequence length="141" mass="16136">MKPAIKDTLKSYNLRQTDCREGILDVFMSKEHALAHADVESQLTEQFDRVTVYRTLKTFVDKGLIHKVLDDEGSIKYALCKDNCHSEDHTHHHDHVHFKCTTCGLTTCLDHVVIPNFILPEGYKRVETNLLVQGVCKACNR</sequence>
<comment type="caution">
    <text evidence="1">The sequence shown here is derived from an EMBL/GenBank/DDBJ whole genome shotgun (WGS) entry which is preliminary data.</text>
</comment>
<dbReference type="PANTHER" id="PTHR33202:SF22">
    <property type="entry name" value="HYDROGEN PEROXIDE SENSITIVE REPRESSOR"/>
    <property type="match status" value="1"/>
</dbReference>
<dbReference type="RefSeq" id="WP_309924688.1">
    <property type="nucleotide sequence ID" value="NZ_JAYFUL010000040.1"/>
</dbReference>
<dbReference type="PANTHER" id="PTHR33202">
    <property type="entry name" value="ZINC UPTAKE REGULATION PROTEIN"/>
    <property type="match status" value="1"/>
</dbReference>
<dbReference type="SUPFAM" id="SSF46785">
    <property type="entry name" value="Winged helix' DNA-binding domain"/>
    <property type="match status" value="1"/>
</dbReference>
<name>A0ABU5QS70_9BACT</name>
<dbReference type="Pfam" id="PF01475">
    <property type="entry name" value="FUR"/>
    <property type="match status" value="1"/>
</dbReference>
<accession>A0ABU5QS70</accession>
<dbReference type="InterPro" id="IPR036390">
    <property type="entry name" value="WH_DNA-bd_sf"/>
</dbReference>
<dbReference type="Proteomes" id="UP001304671">
    <property type="component" value="Unassembled WGS sequence"/>
</dbReference>